<dbReference type="Pfam" id="PF00582">
    <property type="entry name" value="Usp"/>
    <property type="match status" value="1"/>
</dbReference>
<reference evidence="3 4" key="1">
    <citation type="submission" date="2024-12" db="EMBL/GenBank/DDBJ databases">
        <authorList>
            <person name="Hu S."/>
        </authorList>
    </citation>
    <scope>NUCLEOTIDE SEQUENCE [LARGE SCALE GENOMIC DNA]</scope>
    <source>
        <strain evidence="3 4">THG-T11</strain>
    </source>
</reference>
<dbReference type="RefSeq" id="WP_138721240.1">
    <property type="nucleotide sequence ID" value="NZ_SSHJ02000001.1"/>
</dbReference>
<dbReference type="InterPro" id="IPR006016">
    <property type="entry name" value="UspA"/>
</dbReference>
<dbReference type="EMBL" id="SSHJ02000001">
    <property type="protein sequence ID" value="MFN0254054.1"/>
    <property type="molecule type" value="Genomic_DNA"/>
</dbReference>
<organism evidence="3 4">
    <name type="scientific">Pedobacter ureilyticus</name>
    <dbReference type="NCBI Taxonomy" id="1393051"/>
    <lineage>
        <taxon>Bacteria</taxon>
        <taxon>Pseudomonadati</taxon>
        <taxon>Bacteroidota</taxon>
        <taxon>Sphingobacteriia</taxon>
        <taxon>Sphingobacteriales</taxon>
        <taxon>Sphingobacteriaceae</taxon>
        <taxon>Pedobacter</taxon>
    </lineage>
</organism>
<dbReference type="Proteomes" id="UP001517247">
    <property type="component" value="Unassembled WGS sequence"/>
</dbReference>
<accession>A0ABW9J0K0</accession>
<feature type="domain" description="UspA" evidence="2">
    <location>
        <begin position="1"/>
        <end position="136"/>
    </location>
</feature>
<dbReference type="CDD" id="cd00293">
    <property type="entry name" value="USP-like"/>
    <property type="match status" value="1"/>
</dbReference>
<evidence type="ECO:0000259" key="2">
    <source>
        <dbReference type="Pfam" id="PF00582"/>
    </source>
</evidence>
<dbReference type="InterPro" id="IPR006015">
    <property type="entry name" value="Universal_stress_UspA"/>
</dbReference>
<dbReference type="PRINTS" id="PR01438">
    <property type="entry name" value="UNVRSLSTRESS"/>
</dbReference>
<keyword evidence="4" id="KW-1185">Reference proteome</keyword>
<comment type="caution">
    <text evidence="3">The sequence shown here is derived from an EMBL/GenBank/DDBJ whole genome shotgun (WGS) entry which is preliminary data.</text>
</comment>
<dbReference type="PANTHER" id="PTHR46268">
    <property type="entry name" value="STRESS RESPONSE PROTEIN NHAX"/>
    <property type="match status" value="1"/>
</dbReference>
<evidence type="ECO:0000313" key="3">
    <source>
        <dbReference type="EMBL" id="MFN0254054.1"/>
    </source>
</evidence>
<proteinExistence type="inferred from homology"/>
<gene>
    <name evidence="3" type="ORF">E6A44_000615</name>
</gene>
<comment type="similarity">
    <text evidence="1">Belongs to the universal stress protein A family.</text>
</comment>
<dbReference type="SUPFAM" id="SSF52402">
    <property type="entry name" value="Adenine nucleotide alpha hydrolases-like"/>
    <property type="match status" value="2"/>
</dbReference>
<name>A0ABW9J0K0_9SPHI</name>
<dbReference type="Gene3D" id="3.40.50.12370">
    <property type="match status" value="1"/>
</dbReference>
<sequence>MKTIIVATDFSAEADNAMTYAAAAAAEKGYKLVLYNLYKTSIHAMNARISGSEIDQIFEWRRNKHKEIAKMISEIYHIQTDVYFATGNFYEELLNCIQLHQTDLVVMGMAEKSLEQDLLGNTTTQVIDRLKFPILSIPLNAKYNGIKHILFACDISRGIHRVILDRVHDFAADFGATVEVFYVRQKAEELSRDQELELLDASLNEVDHYYKQVHSSKIIKAIEKEITTSKTDLLIMVPYRHGFWHSLLHKSKTRVMASGNSVPLLSLPL</sequence>
<evidence type="ECO:0000313" key="4">
    <source>
        <dbReference type="Proteomes" id="UP001517247"/>
    </source>
</evidence>
<evidence type="ECO:0000256" key="1">
    <source>
        <dbReference type="ARBA" id="ARBA00008791"/>
    </source>
</evidence>
<protein>
    <submittedName>
        <fullName evidence="3">Universal stress protein</fullName>
    </submittedName>
</protein>
<dbReference type="PANTHER" id="PTHR46268:SF6">
    <property type="entry name" value="UNIVERSAL STRESS PROTEIN UP12"/>
    <property type="match status" value="1"/>
</dbReference>